<organism evidence="2 3">
    <name type="scientific">Exophiala aquamarina CBS 119918</name>
    <dbReference type="NCBI Taxonomy" id="1182545"/>
    <lineage>
        <taxon>Eukaryota</taxon>
        <taxon>Fungi</taxon>
        <taxon>Dikarya</taxon>
        <taxon>Ascomycota</taxon>
        <taxon>Pezizomycotina</taxon>
        <taxon>Eurotiomycetes</taxon>
        <taxon>Chaetothyriomycetidae</taxon>
        <taxon>Chaetothyriales</taxon>
        <taxon>Herpotrichiellaceae</taxon>
        <taxon>Exophiala</taxon>
    </lineage>
</organism>
<keyword evidence="3" id="KW-1185">Reference proteome</keyword>
<reference evidence="2 3" key="1">
    <citation type="submission" date="2013-03" db="EMBL/GenBank/DDBJ databases">
        <title>The Genome Sequence of Exophiala aquamarina CBS 119918.</title>
        <authorList>
            <consortium name="The Broad Institute Genomics Platform"/>
            <person name="Cuomo C."/>
            <person name="de Hoog S."/>
            <person name="Gorbushina A."/>
            <person name="Walker B."/>
            <person name="Young S.K."/>
            <person name="Zeng Q."/>
            <person name="Gargeya S."/>
            <person name="Fitzgerald M."/>
            <person name="Haas B."/>
            <person name="Abouelleil A."/>
            <person name="Allen A.W."/>
            <person name="Alvarado L."/>
            <person name="Arachchi H.M."/>
            <person name="Berlin A.M."/>
            <person name="Chapman S.B."/>
            <person name="Gainer-Dewar J."/>
            <person name="Goldberg J."/>
            <person name="Griggs A."/>
            <person name="Gujja S."/>
            <person name="Hansen M."/>
            <person name="Howarth C."/>
            <person name="Imamovic A."/>
            <person name="Ireland A."/>
            <person name="Larimer J."/>
            <person name="McCowan C."/>
            <person name="Murphy C."/>
            <person name="Pearson M."/>
            <person name="Poon T.W."/>
            <person name="Priest M."/>
            <person name="Roberts A."/>
            <person name="Saif S."/>
            <person name="Shea T."/>
            <person name="Sisk P."/>
            <person name="Sykes S."/>
            <person name="Wortman J."/>
            <person name="Nusbaum C."/>
            <person name="Birren B."/>
        </authorList>
    </citation>
    <scope>NUCLEOTIDE SEQUENCE [LARGE SCALE GENOMIC DNA]</scope>
    <source>
        <strain evidence="2 3">CBS 119918</strain>
    </source>
</reference>
<comment type="caution">
    <text evidence="2">The sequence shown here is derived from an EMBL/GenBank/DDBJ whole genome shotgun (WGS) entry which is preliminary data.</text>
</comment>
<proteinExistence type="predicted"/>
<dbReference type="RefSeq" id="XP_013255220.1">
    <property type="nucleotide sequence ID" value="XM_013399766.1"/>
</dbReference>
<dbReference type="VEuPathDB" id="FungiDB:A1O9_11473"/>
<name>A0A072PAL2_9EURO</name>
<dbReference type="GeneID" id="25286371"/>
<dbReference type="HOGENOM" id="CLU_1825280_0_0_1"/>
<dbReference type="AlphaFoldDB" id="A0A072PAL2"/>
<evidence type="ECO:0000256" key="1">
    <source>
        <dbReference type="SAM" id="MobiDB-lite"/>
    </source>
</evidence>
<dbReference type="EMBL" id="AMGV01000017">
    <property type="protein sequence ID" value="KEF52630.1"/>
    <property type="molecule type" value="Genomic_DNA"/>
</dbReference>
<sequence length="141" mass="15544">MRILEIMNDFRTLQIHISSLITRNEAHPPDQQSYYLDGYVVLRQGAAESQAILATHYNPGNLGLQAGHVAETEVQKATLQRYPAWISGVLDRLLTKAQNNPRLLNETPSSTQNLSTSLIGNAMDPDADSNPEGRGAWAETC</sequence>
<evidence type="ECO:0000313" key="2">
    <source>
        <dbReference type="EMBL" id="KEF52630.1"/>
    </source>
</evidence>
<evidence type="ECO:0000313" key="3">
    <source>
        <dbReference type="Proteomes" id="UP000027920"/>
    </source>
</evidence>
<accession>A0A072PAL2</accession>
<feature type="region of interest" description="Disordered" evidence="1">
    <location>
        <begin position="120"/>
        <end position="141"/>
    </location>
</feature>
<dbReference type="Proteomes" id="UP000027920">
    <property type="component" value="Unassembled WGS sequence"/>
</dbReference>
<gene>
    <name evidence="2" type="ORF">A1O9_11473</name>
</gene>
<dbReference type="OrthoDB" id="4510061at2759"/>
<protein>
    <submittedName>
        <fullName evidence="2">Uncharacterized protein</fullName>
    </submittedName>
</protein>